<reference evidence="2" key="1">
    <citation type="submission" date="2014-09" db="EMBL/GenBank/DDBJ databases">
        <authorList>
            <person name="Magalhaes I.L.F."/>
            <person name="Oliveira U."/>
            <person name="Santos F.R."/>
            <person name="Vidigal T.H.D.A."/>
            <person name="Brescovit A.D."/>
            <person name="Santos A.J."/>
        </authorList>
    </citation>
    <scope>NUCLEOTIDE SEQUENCE</scope>
    <source>
        <tissue evidence="2">Shoot tissue taken approximately 20 cm above the soil surface</tissue>
    </source>
</reference>
<sequence length="41" mass="4317">MAKRAARPDKTGPRHGTRGMPGCAGPACRLSRCPRHGTTEA</sequence>
<dbReference type="EMBL" id="GBRH01165522">
    <property type="protein sequence ID" value="JAE32374.1"/>
    <property type="molecule type" value="Transcribed_RNA"/>
</dbReference>
<accession>A0A0A9H988</accession>
<dbReference type="AlphaFoldDB" id="A0A0A9H988"/>
<evidence type="ECO:0000256" key="1">
    <source>
        <dbReference type="SAM" id="MobiDB-lite"/>
    </source>
</evidence>
<reference evidence="2" key="2">
    <citation type="journal article" date="2015" name="Data Brief">
        <title>Shoot transcriptome of the giant reed, Arundo donax.</title>
        <authorList>
            <person name="Barrero R.A."/>
            <person name="Guerrero F.D."/>
            <person name="Moolhuijzen P."/>
            <person name="Goolsby J.A."/>
            <person name="Tidwell J."/>
            <person name="Bellgard S.E."/>
            <person name="Bellgard M.I."/>
        </authorList>
    </citation>
    <scope>NUCLEOTIDE SEQUENCE</scope>
    <source>
        <tissue evidence="2">Shoot tissue taken approximately 20 cm above the soil surface</tissue>
    </source>
</reference>
<feature type="compositionally biased region" description="Basic and acidic residues" evidence="1">
    <location>
        <begin position="1"/>
        <end position="12"/>
    </location>
</feature>
<protein>
    <submittedName>
        <fullName evidence="2">Uncharacterized protein</fullName>
    </submittedName>
</protein>
<evidence type="ECO:0000313" key="2">
    <source>
        <dbReference type="EMBL" id="JAE32374.1"/>
    </source>
</evidence>
<organism evidence="2">
    <name type="scientific">Arundo donax</name>
    <name type="common">Giant reed</name>
    <name type="synonym">Donax arundinaceus</name>
    <dbReference type="NCBI Taxonomy" id="35708"/>
    <lineage>
        <taxon>Eukaryota</taxon>
        <taxon>Viridiplantae</taxon>
        <taxon>Streptophyta</taxon>
        <taxon>Embryophyta</taxon>
        <taxon>Tracheophyta</taxon>
        <taxon>Spermatophyta</taxon>
        <taxon>Magnoliopsida</taxon>
        <taxon>Liliopsida</taxon>
        <taxon>Poales</taxon>
        <taxon>Poaceae</taxon>
        <taxon>PACMAD clade</taxon>
        <taxon>Arundinoideae</taxon>
        <taxon>Arundineae</taxon>
        <taxon>Arundo</taxon>
    </lineage>
</organism>
<name>A0A0A9H988_ARUDO</name>
<proteinExistence type="predicted"/>
<feature type="region of interest" description="Disordered" evidence="1">
    <location>
        <begin position="1"/>
        <end position="41"/>
    </location>
</feature>